<dbReference type="EMBL" id="SLWF01000033">
    <property type="protein sequence ID" value="TCN79523.1"/>
    <property type="molecule type" value="Genomic_DNA"/>
</dbReference>
<evidence type="ECO:0000313" key="3">
    <source>
        <dbReference type="Proteomes" id="UP000294832"/>
    </source>
</evidence>
<accession>A0A4R2F476</accession>
<gene>
    <name evidence="2" type="ORF">EDC91_13330</name>
</gene>
<keyword evidence="1" id="KW-1133">Transmembrane helix</keyword>
<dbReference type="Proteomes" id="UP000294832">
    <property type="component" value="Unassembled WGS sequence"/>
</dbReference>
<dbReference type="OrthoDB" id="6397545at2"/>
<evidence type="ECO:0000256" key="1">
    <source>
        <dbReference type="SAM" id="Phobius"/>
    </source>
</evidence>
<evidence type="ECO:0000313" key="2">
    <source>
        <dbReference type="EMBL" id="TCN79523.1"/>
    </source>
</evidence>
<keyword evidence="1" id="KW-0472">Membrane</keyword>
<organism evidence="2 3">
    <name type="scientific">Shewanella fodinae</name>
    <dbReference type="NCBI Taxonomy" id="552357"/>
    <lineage>
        <taxon>Bacteria</taxon>
        <taxon>Pseudomonadati</taxon>
        <taxon>Pseudomonadota</taxon>
        <taxon>Gammaproteobacteria</taxon>
        <taxon>Alteromonadales</taxon>
        <taxon>Shewanellaceae</taxon>
        <taxon>Shewanella</taxon>
    </lineage>
</organism>
<keyword evidence="3" id="KW-1185">Reference proteome</keyword>
<comment type="caution">
    <text evidence="2">The sequence shown here is derived from an EMBL/GenBank/DDBJ whole genome shotgun (WGS) entry which is preliminary data.</text>
</comment>
<sequence>MAESGIDGCCQNLALITEMIQKFMLNSLSQPQPPKYLLGEQINPAPRLVAVIMLLLLMLGVSVYFIKKFPVSDAILPLAQQTVTLQSGQSVQLLLFANSRVNNHLLQATADTVSAALMQCSKSPWQQVYLSISHEKQILNISLKGERNGRLALRNIKADDSDRQMGFINQQWLQGVHLCD</sequence>
<keyword evidence="1" id="KW-0812">Transmembrane</keyword>
<reference evidence="2 3" key="1">
    <citation type="submission" date="2019-03" db="EMBL/GenBank/DDBJ databases">
        <title>Freshwater and sediment microbial communities from various areas in North America, analyzing microbe dynamics in response to fracking.</title>
        <authorList>
            <person name="Lamendella R."/>
        </authorList>
    </citation>
    <scope>NUCLEOTIDE SEQUENCE [LARGE SCALE GENOMIC DNA]</scope>
    <source>
        <strain evidence="2 3">74A</strain>
    </source>
</reference>
<name>A0A4R2F476_9GAMM</name>
<protein>
    <submittedName>
        <fullName evidence="2">Uncharacterized protein</fullName>
    </submittedName>
</protein>
<proteinExistence type="predicted"/>
<feature type="transmembrane region" description="Helical" evidence="1">
    <location>
        <begin position="48"/>
        <end position="66"/>
    </location>
</feature>
<dbReference type="AlphaFoldDB" id="A0A4R2F476"/>